<proteinExistence type="predicted"/>
<evidence type="ECO:0000313" key="1">
    <source>
        <dbReference type="EMBL" id="KAH8993771.1"/>
    </source>
</evidence>
<organism evidence="1 2">
    <name type="scientific">Lactarius akahatsu</name>
    <dbReference type="NCBI Taxonomy" id="416441"/>
    <lineage>
        <taxon>Eukaryota</taxon>
        <taxon>Fungi</taxon>
        <taxon>Dikarya</taxon>
        <taxon>Basidiomycota</taxon>
        <taxon>Agaricomycotina</taxon>
        <taxon>Agaricomycetes</taxon>
        <taxon>Russulales</taxon>
        <taxon>Russulaceae</taxon>
        <taxon>Lactarius</taxon>
    </lineage>
</organism>
<name>A0AAD4LLU9_9AGAM</name>
<comment type="caution">
    <text evidence="1">The sequence shown here is derived from an EMBL/GenBank/DDBJ whole genome shotgun (WGS) entry which is preliminary data.</text>
</comment>
<protein>
    <submittedName>
        <fullName evidence="1">Uncharacterized protein</fullName>
    </submittedName>
</protein>
<reference evidence="1" key="1">
    <citation type="submission" date="2022-01" db="EMBL/GenBank/DDBJ databases">
        <title>Comparative genomics reveals a dynamic genome evolution in the ectomycorrhizal milk-cap (Lactarius) mushrooms.</title>
        <authorList>
            <consortium name="DOE Joint Genome Institute"/>
            <person name="Lebreton A."/>
            <person name="Tang N."/>
            <person name="Kuo A."/>
            <person name="LaButti K."/>
            <person name="Drula E."/>
            <person name="Barry K."/>
            <person name="Clum A."/>
            <person name="Lipzen A."/>
            <person name="Mousain D."/>
            <person name="Ng V."/>
            <person name="Wang R."/>
            <person name="Wang X."/>
            <person name="Dai Y."/>
            <person name="Henrissat B."/>
            <person name="Grigoriev I.V."/>
            <person name="Guerin-Laguette A."/>
            <person name="Yu F."/>
            <person name="Martin F.M."/>
        </authorList>
    </citation>
    <scope>NUCLEOTIDE SEQUENCE</scope>
    <source>
        <strain evidence="1">QP</strain>
    </source>
</reference>
<dbReference type="AlphaFoldDB" id="A0AAD4LLU9"/>
<gene>
    <name evidence="1" type="ORF">EDB92DRAFT_1815426</name>
</gene>
<accession>A0AAD4LLU9</accession>
<evidence type="ECO:0000313" key="2">
    <source>
        <dbReference type="Proteomes" id="UP001201163"/>
    </source>
</evidence>
<dbReference type="EMBL" id="JAKELL010000017">
    <property type="protein sequence ID" value="KAH8993771.1"/>
    <property type="molecule type" value="Genomic_DNA"/>
</dbReference>
<keyword evidence="2" id="KW-1185">Reference proteome</keyword>
<dbReference type="Proteomes" id="UP001201163">
    <property type="component" value="Unassembled WGS sequence"/>
</dbReference>
<sequence length="226" mass="25367">MLLVHLISELDQMALTLLVIYSRHPSIIPEIIQAVKIEWDATHYADKLPKKQEKPGTVATDTKEASMRRQYPLWNVSAADIPISRPCIVVDMQGVILAWHLPGISAKKLHPLLEKRPKKGSTSWCLDLGYFPSGLEGLQGLVNFLPAWFQQAHEKLISVEMVQAFPQVSVSLKKPAALDWLDHTTESNSIMSAILAVIHPELYDAGRNTLKVLRNCSEIQPQEILH</sequence>